<evidence type="ECO:0000313" key="3">
    <source>
        <dbReference type="Proteomes" id="UP000799423"/>
    </source>
</evidence>
<gene>
    <name evidence="2" type="ORF">T440DRAFT_272197</name>
</gene>
<organism evidence="2 3">
    <name type="scientific">Plenodomus tracheiphilus IPT5</name>
    <dbReference type="NCBI Taxonomy" id="1408161"/>
    <lineage>
        <taxon>Eukaryota</taxon>
        <taxon>Fungi</taxon>
        <taxon>Dikarya</taxon>
        <taxon>Ascomycota</taxon>
        <taxon>Pezizomycotina</taxon>
        <taxon>Dothideomycetes</taxon>
        <taxon>Pleosporomycetidae</taxon>
        <taxon>Pleosporales</taxon>
        <taxon>Pleosporineae</taxon>
        <taxon>Leptosphaeriaceae</taxon>
        <taxon>Plenodomus</taxon>
    </lineage>
</organism>
<keyword evidence="3" id="KW-1185">Reference proteome</keyword>
<protein>
    <submittedName>
        <fullName evidence="2">Uncharacterized protein</fullName>
    </submittedName>
</protein>
<keyword evidence="1" id="KW-0472">Membrane</keyword>
<evidence type="ECO:0000256" key="1">
    <source>
        <dbReference type="SAM" id="Phobius"/>
    </source>
</evidence>
<dbReference type="Proteomes" id="UP000799423">
    <property type="component" value="Unassembled WGS sequence"/>
</dbReference>
<keyword evidence="1" id="KW-1133">Transmembrane helix</keyword>
<reference evidence="2" key="1">
    <citation type="submission" date="2020-01" db="EMBL/GenBank/DDBJ databases">
        <authorList>
            <consortium name="DOE Joint Genome Institute"/>
            <person name="Haridas S."/>
            <person name="Albert R."/>
            <person name="Binder M."/>
            <person name="Bloem J."/>
            <person name="Labutti K."/>
            <person name="Salamov A."/>
            <person name="Andreopoulos B."/>
            <person name="Baker S.E."/>
            <person name="Barry K."/>
            <person name="Bills G."/>
            <person name="Bluhm B.H."/>
            <person name="Cannon C."/>
            <person name="Castanera R."/>
            <person name="Culley D.E."/>
            <person name="Daum C."/>
            <person name="Ezra D."/>
            <person name="Gonzalez J.B."/>
            <person name="Henrissat B."/>
            <person name="Kuo A."/>
            <person name="Liang C."/>
            <person name="Lipzen A."/>
            <person name="Lutzoni F."/>
            <person name="Magnuson J."/>
            <person name="Mondo S."/>
            <person name="Nolan M."/>
            <person name="Ohm R."/>
            <person name="Pangilinan J."/>
            <person name="Park H.-J."/>
            <person name="Ramirez L."/>
            <person name="Alfaro M."/>
            <person name="Sun H."/>
            <person name="Tritt A."/>
            <person name="Yoshinaga Y."/>
            <person name="Zwiers L.-H."/>
            <person name="Turgeon B.G."/>
            <person name="Goodwin S.B."/>
            <person name="Spatafora J.W."/>
            <person name="Crous P.W."/>
            <person name="Grigoriev I.V."/>
        </authorList>
    </citation>
    <scope>NUCLEOTIDE SEQUENCE</scope>
    <source>
        <strain evidence="2">IPT5</strain>
    </source>
</reference>
<dbReference type="AlphaFoldDB" id="A0A6A7BFT4"/>
<accession>A0A6A7BFT4</accession>
<feature type="transmembrane region" description="Helical" evidence="1">
    <location>
        <begin position="12"/>
        <end position="32"/>
    </location>
</feature>
<keyword evidence="1" id="KW-0812">Transmembrane</keyword>
<name>A0A6A7BFT4_9PLEO</name>
<sequence>MTRTSIRLTSEFLLFGGLFCVSRLSTWGVLLLSDDHRCLNAVEVRHQYTRHQYTMLLIKRMLLRLGYAKISSKPGVRNYVQNCQNWELKCVSFSNTTTAAIIAKTGADTDPITRGRLYSQELIVEAISIPCALGTRCGSGLRCLAYCKKSWRSVWAPRSLLQGVFNISSRAQHQGCRSRYRGVHASSIQRGSLCVRHLDIPSLALSQRRLFCTLHRCSQDRSWCWVALVVFSLLRQTCPGCVTTGMKYLPSTCCGIGSAAVRRMASMAS</sequence>
<evidence type="ECO:0000313" key="2">
    <source>
        <dbReference type="EMBL" id="KAF2854291.1"/>
    </source>
</evidence>
<proteinExistence type="predicted"/>
<dbReference type="EMBL" id="MU006293">
    <property type="protein sequence ID" value="KAF2854291.1"/>
    <property type="molecule type" value="Genomic_DNA"/>
</dbReference>